<feature type="transmembrane region" description="Helical" evidence="1">
    <location>
        <begin position="68"/>
        <end position="91"/>
    </location>
</feature>
<keyword evidence="1" id="KW-0812">Transmembrane</keyword>
<keyword evidence="1" id="KW-0472">Membrane</keyword>
<gene>
    <name evidence="2" type="ORF">AN912_26275</name>
</gene>
<reference evidence="2 3" key="1">
    <citation type="submission" date="2015-09" db="EMBL/GenBank/DDBJ databases">
        <title>Genome Sequences of Mycobacterium immunogenum Isolates, Recuperated from a Chloraminated Drinking Water Distribution System Simulator Subjected to Episodes of Nitrification.</title>
        <authorList>
            <person name="Gomez-Alvarez V."/>
            <person name="Revetta R.P."/>
        </authorList>
    </citation>
    <scope>NUCLEOTIDE SEQUENCE [LARGE SCALE GENOMIC DNA]</scope>
    <source>
        <strain evidence="2 3">H076</strain>
    </source>
</reference>
<organism evidence="2 3">
    <name type="scientific">Mycobacteroides immunogenum</name>
    <dbReference type="NCBI Taxonomy" id="83262"/>
    <lineage>
        <taxon>Bacteria</taxon>
        <taxon>Bacillati</taxon>
        <taxon>Actinomycetota</taxon>
        <taxon>Actinomycetes</taxon>
        <taxon>Mycobacteriales</taxon>
        <taxon>Mycobacteriaceae</taxon>
        <taxon>Mycobacteroides</taxon>
    </lineage>
</organism>
<dbReference type="Proteomes" id="UP000037962">
    <property type="component" value="Unassembled WGS sequence"/>
</dbReference>
<evidence type="ECO:0008006" key="4">
    <source>
        <dbReference type="Google" id="ProtNLM"/>
    </source>
</evidence>
<proteinExistence type="predicted"/>
<name>A0ABR5LK69_9MYCO</name>
<evidence type="ECO:0000313" key="2">
    <source>
        <dbReference type="EMBL" id="KPG25879.1"/>
    </source>
</evidence>
<keyword evidence="3" id="KW-1185">Reference proteome</keyword>
<comment type="caution">
    <text evidence="2">The sequence shown here is derived from an EMBL/GenBank/DDBJ whole genome shotgun (WGS) entry which is preliminary data.</text>
</comment>
<keyword evidence="1" id="KW-1133">Transmembrane helix</keyword>
<dbReference type="Pfam" id="PF10935">
    <property type="entry name" value="DUF2637"/>
    <property type="match status" value="1"/>
</dbReference>
<evidence type="ECO:0000256" key="1">
    <source>
        <dbReference type="SAM" id="Phobius"/>
    </source>
</evidence>
<dbReference type="EMBL" id="LJFS01000050">
    <property type="protein sequence ID" value="KPG25879.1"/>
    <property type="molecule type" value="Genomic_DNA"/>
</dbReference>
<feature type="transmembrane region" description="Helical" evidence="1">
    <location>
        <begin position="32"/>
        <end position="56"/>
    </location>
</feature>
<sequence length="331" mass="33736">MTYAATLCTVTLVSLAGNVRHAVLTDNGVAGVWFTAVWFAVPPLLLPVAVHVAGLLARRNATTGSAWVHRVTVAGVAGVAAGTFALSFTAIRDLTLGMGAPAHVGALMPITLDVLAMLATVALLTEPQTAVTPAVEISATTNNRWNEPRRSAPADVDNPNLAAAEPPVVVGARSTTAAVVEPAETAVANRSNDHRSVADTSRAVVTAVHSNIGEPSQQSLTTEGHHWGTASTTTEVDEPVAGSTGANATAAATITDNRAADNRPLAGVVVKTAALRATTDAVVAALDALDAGQTQTAAARAAGLDRSTIKKIIDTAEALRSAEKHRLSLVG</sequence>
<dbReference type="InterPro" id="IPR021235">
    <property type="entry name" value="DUF2637"/>
</dbReference>
<evidence type="ECO:0000313" key="3">
    <source>
        <dbReference type="Proteomes" id="UP000037962"/>
    </source>
</evidence>
<accession>A0ABR5LK69</accession>
<protein>
    <recommendedName>
        <fullName evidence="4">DUF2637 domain-containing protein</fullName>
    </recommendedName>
</protein>